<sequence>MSRAVCAFCGQDKPVRQRMPDGRARCRNCFHQDPATWEPCGGCGQTKRVNARAADGTARCPNCYRKSAQPKLPCDRCGKLVHPIVRAGGRGGHTETLGPCCYRGESRLCGGCGRTRRVRVKATATSPDLCGTCHQAAITACTRCGTVTRCRGTTTGRHAICWRCHLTDRLDALLVQPDGTILPALQPIRAAVLSVDNPATGLGWLGRSRGATLLAQLASGHLLLTHDALDRQPAGKSVEHLRRMLVAADALPERNEHLARLEAFAQRTTEAIEDPKDRRLLRSYATWHVIHRIRNDRPRPASWPAAGYRARHEITAAARLLANIRQQGRSLDTLRQPDIDALLPGRDTLRSFLSWADSHRLITGIQLPKHQTSQPLHFAHDQHRWNLARTLLHDDSAATISDRFAGLLVLLYAQPVARIARLTTGHLRHVDGTTMLDVGTDALQLPSPLADLASSLPERRPVGMARTLYTDHWLFPGRHPDRPADAATLMRRLNALDIYARSNRNAAMWLRSRVWAPVVRDFRHRFTGATCRNVRENRHHLRIFTPAVPALALEPVHAPCIRSRSEADAGTRTWSRVERVVTGHSASLSKPARPRSRMSLSWLAGIIVRCCSRFVASRDG</sequence>
<gene>
    <name evidence="1" type="ORF">ACFO0C_43765</name>
</gene>
<dbReference type="RefSeq" id="WP_378072769.1">
    <property type="nucleotide sequence ID" value="NZ_JBHSBL010000029.1"/>
</dbReference>
<dbReference type="EMBL" id="JBHSBL010000029">
    <property type="protein sequence ID" value="MFC4071895.1"/>
    <property type="molecule type" value="Genomic_DNA"/>
</dbReference>
<organism evidence="1 2">
    <name type="scientific">Actinoplanes subglobosus</name>
    <dbReference type="NCBI Taxonomy" id="1547892"/>
    <lineage>
        <taxon>Bacteria</taxon>
        <taxon>Bacillati</taxon>
        <taxon>Actinomycetota</taxon>
        <taxon>Actinomycetes</taxon>
        <taxon>Micromonosporales</taxon>
        <taxon>Micromonosporaceae</taxon>
        <taxon>Actinoplanes</taxon>
    </lineage>
</organism>
<reference evidence="2" key="1">
    <citation type="journal article" date="2019" name="Int. J. Syst. Evol. Microbiol.">
        <title>The Global Catalogue of Microorganisms (GCM) 10K type strain sequencing project: providing services to taxonomists for standard genome sequencing and annotation.</title>
        <authorList>
            <consortium name="The Broad Institute Genomics Platform"/>
            <consortium name="The Broad Institute Genome Sequencing Center for Infectious Disease"/>
            <person name="Wu L."/>
            <person name="Ma J."/>
        </authorList>
    </citation>
    <scope>NUCLEOTIDE SEQUENCE [LARGE SCALE GENOMIC DNA]</scope>
    <source>
        <strain evidence="2">TBRC 5832</strain>
    </source>
</reference>
<protein>
    <submittedName>
        <fullName evidence="1">Uncharacterized protein</fullName>
    </submittedName>
</protein>
<keyword evidence="2" id="KW-1185">Reference proteome</keyword>
<accession>A0ABV8JDV9</accession>
<evidence type="ECO:0000313" key="1">
    <source>
        <dbReference type="EMBL" id="MFC4071895.1"/>
    </source>
</evidence>
<name>A0ABV8JDV9_9ACTN</name>
<comment type="caution">
    <text evidence="1">The sequence shown here is derived from an EMBL/GenBank/DDBJ whole genome shotgun (WGS) entry which is preliminary data.</text>
</comment>
<dbReference type="Proteomes" id="UP001595867">
    <property type="component" value="Unassembled WGS sequence"/>
</dbReference>
<evidence type="ECO:0000313" key="2">
    <source>
        <dbReference type="Proteomes" id="UP001595867"/>
    </source>
</evidence>
<proteinExistence type="predicted"/>